<name>A0ACC3DBY6_9PEZI</name>
<dbReference type="Proteomes" id="UP001186974">
    <property type="component" value="Unassembled WGS sequence"/>
</dbReference>
<evidence type="ECO:0000313" key="1">
    <source>
        <dbReference type="EMBL" id="KAK3064998.1"/>
    </source>
</evidence>
<protein>
    <submittedName>
        <fullName evidence="1">Uncharacterized protein</fullName>
    </submittedName>
</protein>
<gene>
    <name evidence="1" type="ORF">LTS18_014309</name>
</gene>
<reference evidence="1" key="1">
    <citation type="submission" date="2024-09" db="EMBL/GenBank/DDBJ databases">
        <title>Black Yeasts Isolated from many extreme environments.</title>
        <authorList>
            <person name="Coleine C."/>
            <person name="Stajich J.E."/>
            <person name="Selbmann L."/>
        </authorList>
    </citation>
    <scope>NUCLEOTIDE SEQUENCE</scope>
    <source>
        <strain evidence="1">CCFEE 5737</strain>
    </source>
</reference>
<keyword evidence="2" id="KW-1185">Reference proteome</keyword>
<proteinExistence type="predicted"/>
<comment type="caution">
    <text evidence="1">The sequence shown here is derived from an EMBL/GenBank/DDBJ whole genome shotgun (WGS) entry which is preliminary data.</text>
</comment>
<dbReference type="EMBL" id="JAWDJW010006379">
    <property type="protein sequence ID" value="KAK3064998.1"/>
    <property type="molecule type" value="Genomic_DNA"/>
</dbReference>
<accession>A0ACC3DBY6</accession>
<feature type="non-terminal residue" evidence="1">
    <location>
        <position position="72"/>
    </location>
</feature>
<sequence length="72" mass="7500">MAFGLLGKKNSDSAPVVEEAQEAHISEDGKSTPETTVNDEGESISEDAQAGVQAAEATASVWSTKSLIMAYI</sequence>
<organism evidence="1 2">
    <name type="scientific">Coniosporium uncinatum</name>
    <dbReference type="NCBI Taxonomy" id="93489"/>
    <lineage>
        <taxon>Eukaryota</taxon>
        <taxon>Fungi</taxon>
        <taxon>Dikarya</taxon>
        <taxon>Ascomycota</taxon>
        <taxon>Pezizomycotina</taxon>
        <taxon>Dothideomycetes</taxon>
        <taxon>Dothideomycetes incertae sedis</taxon>
        <taxon>Coniosporium</taxon>
    </lineage>
</organism>
<evidence type="ECO:0000313" key="2">
    <source>
        <dbReference type="Proteomes" id="UP001186974"/>
    </source>
</evidence>